<sequence>MEKTSFSGEILLREPSRVDSFIYEAVFEEDSSKKQEKLSSLLKALNEIGLKGASIYPLYKFFSRSFLGFTVPAFNLRGMTYDVARRIFRVAKRLRVGAFIFEIARSEMGYTKQRPLEYAVVILSAALREGFEGPIFLQGDHFQFNRRAFLANPEAEKEAIKRLIQEALAAQFYNIDLDASTLIDLEKEDVYEQQRRNFEITAEMAQYVRSLEPEGITVNLGGEIGEIGGKNSTPEELRAFMRGFQECFTGNIGISKISVQTGTSHGGVVLPDGRVAEVALDFEVLKRLSQIAREEFGLAGAVQHGASTLPEEAFYKFPEVECVEVHLATGFQNFLYDHPALPSSFREKIYSYLKENFRQEWKEGQSEAQFLYKTRKKGFGAFKKEWWDLAPEIKERILTDMERLFETIFKALKVVDTEELVRKTISN</sequence>
<protein>
    <submittedName>
        <fullName evidence="1">Aldolase</fullName>
    </submittedName>
</protein>
<dbReference type="SUPFAM" id="SSF51569">
    <property type="entry name" value="Aldolase"/>
    <property type="match status" value="1"/>
</dbReference>
<dbReference type="EMBL" id="DSZU01000125">
    <property type="protein sequence ID" value="HGV55796.1"/>
    <property type="molecule type" value="Genomic_DNA"/>
</dbReference>
<dbReference type="PANTHER" id="PTHR30304">
    <property type="entry name" value="D-TAGATOSE-1,6-BISPHOSPHATE ALDOLASE"/>
    <property type="match status" value="1"/>
</dbReference>
<dbReference type="GO" id="GO:0016832">
    <property type="term" value="F:aldehyde-lyase activity"/>
    <property type="evidence" value="ECO:0007669"/>
    <property type="project" value="InterPro"/>
</dbReference>
<comment type="caution">
    <text evidence="1">The sequence shown here is derived from an EMBL/GenBank/DDBJ whole genome shotgun (WGS) entry which is preliminary data.</text>
</comment>
<dbReference type="Pfam" id="PF01116">
    <property type="entry name" value="F_bP_aldolase"/>
    <property type="match status" value="1"/>
</dbReference>
<dbReference type="AlphaFoldDB" id="A0A832GPE4"/>
<accession>A0A832GPE4</accession>
<evidence type="ECO:0000313" key="1">
    <source>
        <dbReference type="EMBL" id="HGV55796.1"/>
    </source>
</evidence>
<proteinExistence type="predicted"/>
<dbReference type="PANTHER" id="PTHR30304:SF0">
    <property type="entry name" value="D-TAGATOSE-1,6-BISPHOSPHATE ALDOLASE SUBUNIT GATY-RELATED"/>
    <property type="match status" value="1"/>
</dbReference>
<reference evidence="1" key="1">
    <citation type="journal article" date="2020" name="mSystems">
        <title>Genome- and Community-Level Interaction Insights into Carbon Utilization and Element Cycling Functions of Hydrothermarchaeota in Hydrothermal Sediment.</title>
        <authorList>
            <person name="Zhou Z."/>
            <person name="Liu Y."/>
            <person name="Xu W."/>
            <person name="Pan J."/>
            <person name="Luo Z.H."/>
            <person name="Li M."/>
        </authorList>
    </citation>
    <scope>NUCLEOTIDE SEQUENCE [LARGE SCALE GENOMIC DNA]</scope>
    <source>
        <strain evidence="1">SpSt-605</strain>
    </source>
</reference>
<gene>
    <name evidence="1" type="ORF">ENT73_06945</name>
</gene>
<dbReference type="GO" id="GO:0005975">
    <property type="term" value="P:carbohydrate metabolic process"/>
    <property type="evidence" value="ECO:0007669"/>
    <property type="project" value="InterPro"/>
</dbReference>
<dbReference type="InterPro" id="IPR000771">
    <property type="entry name" value="FBA_II"/>
</dbReference>
<dbReference type="GO" id="GO:0008270">
    <property type="term" value="F:zinc ion binding"/>
    <property type="evidence" value="ECO:0007669"/>
    <property type="project" value="InterPro"/>
</dbReference>
<organism evidence="1">
    <name type="scientific">Caldimicrobium thiodismutans</name>
    <dbReference type="NCBI Taxonomy" id="1653476"/>
    <lineage>
        <taxon>Bacteria</taxon>
        <taxon>Pseudomonadati</taxon>
        <taxon>Thermodesulfobacteriota</taxon>
        <taxon>Thermodesulfobacteria</taxon>
        <taxon>Thermodesulfobacteriales</taxon>
        <taxon>Thermodesulfobacteriaceae</taxon>
        <taxon>Caldimicrobium</taxon>
    </lineage>
</organism>
<name>A0A832GPE4_9BACT</name>
<dbReference type="InterPro" id="IPR050246">
    <property type="entry name" value="Class_II_FBP_aldolase"/>
</dbReference>
<dbReference type="InterPro" id="IPR013785">
    <property type="entry name" value="Aldolase_TIM"/>
</dbReference>
<dbReference type="Gene3D" id="3.20.20.70">
    <property type="entry name" value="Aldolase class I"/>
    <property type="match status" value="1"/>
</dbReference>